<dbReference type="InterPro" id="IPR003599">
    <property type="entry name" value="Ig_sub"/>
</dbReference>
<sequence>MSPPRCPHPALALAGWCPLSPAGAQTTQLLVEPPWTPPVLWDRVTLTCQGSATAAATTWYKDGQRWRLQGPDRFVVTESGTYQCHRPGTGLSPPMHILNERLVLQVPARALLEGDAVTLRCRGWRDSAVTGVQFYHEEKDLGGPLNGTELALSPLQLLHGGRYRCGGWVDSGASLWWEKSAPVTVTVHGGPGSPPGARGRPCGTFRHLPVRGHQPAGTERAPRVPGAQPRAGTDSDTAETPRHRWGRSGLLEGAEAPAWQLTLMCSPLFPAVAVNIGRSLLFLVLLLGVIGGCHWWQRLGG</sequence>
<keyword evidence="4" id="KW-1185">Reference proteome</keyword>
<dbReference type="InterPro" id="IPR036179">
    <property type="entry name" value="Ig-like_dom_sf"/>
</dbReference>
<reference evidence="3" key="2">
    <citation type="submission" date="2025-08" db="UniProtKB">
        <authorList>
            <consortium name="Ensembl"/>
        </authorList>
    </citation>
    <scope>IDENTIFICATION</scope>
</reference>
<keyword evidence="1" id="KW-0732">Signal</keyword>
<reference evidence="4" key="1">
    <citation type="submission" date="2019-10" db="EMBL/GenBank/DDBJ databases">
        <title>Corvus moneduloides (New Caledonian crow) genome, bCorMon1, primary haplotype.</title>
        <authorList>
            <person name="Rutz C."/>
            <person name="Fungtammasan C."/>
            <person name="Mountcastle J."/>
            <person name="Formenti G."/>
            <person name="Chow W."/>
            <person name="Howe K."/>
            <person name="Steele M.P."/>
            <person name="Fernandes J."/>
            <person name="Gilbert M.T.P."/>
            <person name="Fedrigo O."/>
            <person name="Jarvis E.D."/>
            <person name="Gemmell N."/>
        </authorList>
    </citation>
    <scope>NUCLEOTIDE SEQUENCE [LARGE SCALE GENOMIC DNA]</scope>
</reference>
<evidence type="ECO:0000313" key="4">
    <source>
        <dbReference type="Proteomes" id="UP000694553"/>
    </source>
</evidence>
<evidence type="ECO:0000256" key="2">
    <source>
        <dbReference type="ARBA" id="ARBA00023157"/>
    </source>
</evidence>
<dbReference type="GO" id="GO:0007166">
    <property type="term" value="P:cell surface receptor signaling pathway"/>
    <property type="evidence" value="ECO:0007669"/>
    <property type="project" value="TreeGrafter"/>
</dbReference>
<evidence type="ECO:0000313" key="3">
    <source>
        <dbReference type="Ensembl" id="ENSCMUP00000029535.1"/>
    </source>
</evidence>
<dbReference type="Proteomes" id="UP000694553">
    <property type="component" value="Unassembled WGS sequence"/>
</dbReference>
<organism evidence="3 4">
    <name type="scientific">Corvus moneduloides</name>
    <name type="common">New Caledonian crow</name>
    <dbReference type="NCBI Taxonomy" id="1196302"/>
    <lineage>
        <taxon>Eukaryota</taxon>
        <taxon>Metazoa</taxon>
        <taxon>Chordata</taxon>
        <taxon>Craniata</taxon>
        <taxon>Vertebrata</taxon>
        <taxon>Euteleostomi</taxon>
        <taxon>Archelosauria</taxon>
        <taxon>Archosauria</taxon>
        <taxon>Dinosauria</taxon>
        <taxon>Saurischia</taxon>
        <taxon>Theropoda</taxon>
        <taxon>Coelurosauria</taxon>
        <taxon>Aves</taxon>
        <taxon>Neognathae</taxon>
        <taxon>Neoaves</taxon>
        <taxon>Telluraves</taxon>
        <taxon>Australaves</taxon>
        <taxon>Passeriformes</taxon>
        <taxon>Corvoidea</taxon>
        <taxon>Corvidae</taxon>
        <taxon>Corvus</taxon>
    </lineage>
</organism>
<evidence type="ECO:0000256" key="1">
    <source>
        <dbReference type="ARBA" id="ARBA00022729"/>
    </source>
</evidence>
<dbReference type="GO" id="GO:0009897">
    <property type="term" value="C:external side of plasma membrane"/>
    <property type="evidence" value="ECO:0007669"/>
    <property type="project" value="TreeGrafter"/>
</dbReference>
<dbReference type="InterPro" id="IPR007110">
    <property type="entry name" value="Ig-like_dom"/>
</dbReference>
<dbReference type="InterPro" id="IPR013783">
    <property type="entry name" value="Ig-like_fold"/>
</dbReference>
<dbReference type="PANTHER" id="PTHR11481:SF64">
    <property type="entry name" value="FC RECEPTOR-LIKE PROTEIN 4"/>
    <property type="match status" value="1"/>
</dbReference>
<dbReference type="OMA" id="PMHILNE"/>
<reference evidence="3" key="3">
    <citation type="submission" date="2025-09" db="UniProtKB">
        <authorList>
            <consortium name="Ensembl"/>
        </authorList>
    </citation>
    <scope>IDENTIFICATION</scope>
</reference>
<dbReference type="GO" id="GO:0004888">
    <property type="term" value="F:transmembrane signaling receptor activity"/>
    <property type="evidence" value="ECO:0007669"/>
    <property type="project" value="TreeGrafter"/>
</dbReference>
<name>A0A8U7NTD7_CORMO</name>
<dbReference type="Ensembl" id="ENSCMUT00000030922.1">
    <property type="protein sequence ID" value="ENSCMUP00000029535.1"/>
    <property type="gene ID" value="ENSCMUG00000018305.1"/>
</dbReference>
<dbReference type="GO" id="GO:0006955">
    <property type="term" value="P:immune response"/>
    <property type="evidence" value="ECO:0007669"/>
    <property type="project" value="TreeGrafter"/>
</dbReference>
<dbReference type="InterPro" id="IPR050488">
    <property type="entry name" value="Ig_Fc_receptor"/>
</dbReference>
<dbReference type="SMART" id="SM00409">
    <property type="entry name" value="IG"/>
    <property type="match status" value="1"/>
</dbReference>
<keyword evidence="2" id="KW-1015">Disulfide bond</keyword>
<dbReference type="AlphaFoldDB" id="A0A8U7NTD7"/>
<dbReference type="PANTHER" id="PTHR11481">
    <property type="entry name" value="IMMUNOGLOBULIN FC RECEPTOR"/>
    <property type="match status" value="1"/>
</dbReference>
<dbReference type="SUPFAM" id="SSF48726">
    <property type="entry name" value="Immunoglobulin"/>
    <property type="match status" value="2"/>
</dbReference>
<protein>
    <submittedName>
        <fullName evidence="3">Uncharacterized protein</fullName>
    </submittedName>
</protein>
<dbReference type="PROSITE" id="PS50835">
    <property type="entry name" value="IG_LIKE"/>
    <property type="match status" value="1"/>
</dbReference>
<proteinExistence type="predicted"/>
<accession>A0A8U7NTD7</accession>
<dbReference type="Gene3D" id="2.60.40.10">
    <property type="entry name" value="Immunoglobulins"/>
    <property type="match status" value="2"/>
</dbReference>